<gene>
    <name evidence="8" type="primary">vapC</name>
    <name evidence="10" type="ordered locus">Dtox_2498</name>
</gene>
<reference evidence="10 11" key="1">
    <citation type="journal article" date="2009" name="Stand. Genomic Sci.">
        <title>Complete genome sequence of Desulfotomaculum acetoxidans type strain (5575).</title>
        <authorList>
            <person name="Spring S."/>
            <person name="Lapidus A."/>
            <person name="Schroder M."/>
            <person name="Gleim D."/>
            <person name="Sims D."/>
            <person name="Meincke L."/>
            <person name="Glavina Del Rio T."/>
            <person name="Tice H."/>
            <person name="Copeland A."/>
            <person name="Cheng J.F."/>
            <person name="Lucas S."/>
            <person name="Chen F."/>
            <person name="Nolan M."/>
            <person name="Bruce D."/>
            <person name="Goodwin L."/>
            <person name="Pitluck S."/>
            <person name="Ivanova N."/>
            <person name="Mavromatis K."/>
            <person name="Mikhailova N."/>
            <person name="Pati A."/>
            <person name="Chen A."/>
            <person name="Palaniappan K."/>
            <person name="Land M."/>
            <person name="Hauser L."/>
            <person name="Chang Y.J."/>
            <person name="Jeffries C.D."/>
            <person name="Chain P."/>
            <person name="Saunders E."/>
            <person name="Brettin T."/>
            <person name="Detter J.C."/>
            <person name="Goker M."/>
            <person name="Bristow J."/>
            <person name="Eisen J.A."/>
            <person name="Markowitz V."/>
            <person name="Hugenholtz P."/>
            <person name="Kyrpides N.C."/>
            <person name="Klenk H.P."/>
            <person name="Han C."/>
        </authorList>
    </citation>
    <scope>NUCLEOTIDE SEQUENCE [LARGE SCALE GENOMIC DNA]</scope>
    <source>
        <strain evidence="11">ATCC 49208 / DSM 771 / VKM B-1644</strain>
    </source>
</reference>
<dbReference type="EMBL" id="CP001720">
    <property type="protein sequence ID" value="ACV63304.1"/>
    <property type="molecule type" value="Genomic_DNA"/>
</dbReference>
<dbReference type="HOGENOM" id="CLU_118482_0_2_9"/>
<dbReference type="GO" id="GO:0016787">
    <property type="term" value="F:hydrolase activity"/>
    <property type="evidence" value="ECO:0007669"/>
    <property type="project" value="UniProtKB-KW"/>
</dbReference>
<dbReference type="OrthoDB" id="9796690at2"/>
<keyword evidence="2 8" id="KW-1277">Toxin-antitoxin system</keyword>
<dbReference type="Gene3D" id="3.40.50.1010">
    <property type="entry name" value="5'-nuclease"/>
    <property type="match status" value="1"/>
</dbReference>
<comment type="function">
    <text evidence="8">Toxic component of a toxin-antitoxin (TA) system. An RNase.</text>
</comment>
<dbReference type="SUPFAM" id="SSF88723">
    <property type="entry name" value="PIN domain-like"/>
    <property type="match status" value="1"/>
</dbReference>
<protein>
    <recommendedName>
        <fullName evidence="8">Ribonuclease VapC</fullName>
        <shortName evidence="8">RNase VapC</shortName>
        <ecNumber evidence="8">3.1.-.-</ecNumber>
    </recommendedName>
    <alternativeName>
        <fullName evidence="8">Toxin VapC</fullName>
    </alternativeName>
</protein>
<accession>C8W0P9</accession>
<evidence type="ECO:0000256" key="5">
    <source>
        <dbReference type="ARBA" id="ARBA00022801"/>
    </source>
</evidence>
<dbReference type="AlphaFoldDB" id="C8W0P9"/>
<dbReference type="CDD" id="cd18741">
    <property type="entry name" value="PIN_VapC4-5_FitB-like"/>
    <property type="match status" value="1"/>
</dbReference>
<dbReference type="Proteomes" id="UP000002217">
    <property type="component" value="Chromosome"/>
</dbReference>
<organism evidence="10 11">
    <name type="scientific">Desulfofarcimen acetoxidans (strain ATCC 49208 / DSM 771 / KCTC 5769 / VKM B-1644 / 5575)</name>
    <name type="common">Desulfotomaculum acetoxidans</name>
    <dbReference type="NCBI Taxonomy" id="485916"/>
    <lineage>
        <taxon>Bacteria</taxon>
        <taxon>Bacillati</taxon>
        <taxon>Bacillota</taxon>
        <taxon>Clostridia</taxon>
        <taxon>Eubacteriales</taxon>
        <taxon>Peptococcaceae</taxon>
        <taxon>Desulfofarcimen</taxon>
    </lineage>
</organism>
<keyword evidence="3 8" id="KW-0540">Nuclease</keyword>
<dbReference type="InterPro" id="IPR022907">
    <property type="entry name" value="VapC_family"/>
</dbReference>
<evidence type="ECO:0000259" key="9">
    <source>
        <dbReference type="SMART" id="SM00670"/>
    </source>
</evidence>
<evidence type="ECO:0000313" key="10">
    <source>
        <dbReference type="EMBL" id="ACV63304.1"/>
    </source>
</evidence>
<dbReference type="eggNOG" id="COG1487">
    <property type="taxonomic scope" value="Bacteria"/>
</dbReference>
<feature type="binding site" evidence="8">
    <location>
        <position position="6"/>
    </location>
    <ligand>
        <name>Mg(2+)</name>
        <dbReference type="ChEBI" id="CHEBI:18420"/>
    </ligand>
</feature>
<feature type="domain" description="PIN" evidence="9">
    <location>
        <begin position="1"/>
        <end position="120"/>
    </location>
</feature>
<evidence type="ECO:0000256" key="2">
    <source>
        <dbReference type="ARBA" id="ARBA00022649"/>
    </source>
</evidence>
<dbReference type="Pfam" id="PF01850">
    <property type="entry name" value="PIN"/>
    <property type="match status" value="1"/>
</dbReference>
<dbReference type="InterPro" id="IPR002716">
    <property type="entry name" value="PIN_dom"/>
</dbReference>
<evidence type="ECO:0000256" key="3">
    <source>
        <dbReference type="ARBA" id="ARBA00022722"/>
    </source>
</evidence>
<comment type="cofactor">
    <cofactor evidence="1 8">
        <name>Mg(2+)</name>
        <dbReference type="ChEBI" id="CHEBI:18420"/>
    </cofactor>
</comment>
<keyword evidence="6 8" id="KW-0460">Magnesium</keyword>
<evidence type="ECO:0000256" key="8">
    <source>
        <dbReference type="HAMAP-Rule" id="MF_00265"/>
    </source>
</evidence>
<sequence>MKVVVDTNIIIDHLRGIPQATKQLQEIENGNFEGLISTVVIMELLAAPKPKISEKRLVAINNLLQIFEHLPVDGQIATVAGNLLSQYRASHGLEPMDALIGATALVNDAVLFTLSKKHFKFIKGLVTIDPYLVEED</sequence>
<proteinExistence type="inferred from homology"/>
<keyword evidence="4 8" id="KW-0479">Metal-binding</keyword>
<dbReference type="InterPro" id="IPR029060">
    <property type="entry name" value="PIN-like_dom_sf"/>
</dbReference>
<dbReference type="PANTHER" id="PTHR33653:SF1">
    <property type="entry name" value="RIBONUCLEASE VAPC2"/>
    <property type="match status" value="1"/>
</dbReference>
<evidence type="ECO:0000256" key="7">
    <source>
        <dbReference type="ARBA" id="ARBA00038093"/>
    </source>
</evidence>
<dbReference type="PANTHER" id="PTHR33653">
    <property type="entry name" value="RIBONUCLEASE VAPC2"/>
    <property type="match status" value="1"/>
</dbReference>
<dbReference type="HAMAP" id="MF_00265">
    <property type="entry name" value="VapC_Nob1"/>
    <property type="match status" value="1"/>
</dbReference>
<dbReference type="KEGG" id="dae:Dtox_2498"/>
<evidence type="ECO:0000256" key="4">
    <source>
        <dbReference type="ARBA" id="ARBA00022723"/>
    </source>
</evidence>
<dbReference type="STRING" id="485916.Dtox_2498"/>
<dbReference type="GO" id="GO:0090729">
    <property type="term" value="F:toxin activity"/>
    <property type="evidence" value="ECO:0007669"/>
    <property type="project" value="UniProtKB-KW"/>
</dbReference>
<feature type="binding site" evidence="8">
    <location>
        <position position="97"/>
    </location>
    <ligand>
        <name>Mg(2+)</name>
        <dbReference type="ChEBI" id="CHEBI:18420"/>
    </ligand>
</feature>
<evidence type="ECO:0000256" key="1">
    <source>
        <dbReference type="ARBA" id="ARBA00001946"/>
    </source>
</evidence>
<keyword evidence="5 8" id="KW-0378">Hydrolase</keyword>
<dbReference type="GO" id="GO:0000287">
    <property type="term" value="F:magnesium ion binding"/>
    <property type="evidence" value="ECO:0007669"/>
    <property type="project" value="UniProtKB-UniRule"/>
</dbReference>
<dbReference type="SMART" id="SM00670">
    <property type="entry name" value="PINc"/>
    <property type="match status" value="1"/>
</dbReference>
<keyword evidence="11" id="KW-1185">Reference proteome</keyword>
<dbReference type="GO" id="GO:0004540">
    <property type="term" value="F:RNA nuclease activity"/>
    <property type="evidence" value="ECO:0007669"/>
    <property type="project" value="InterPro"/>
</dbReference>
<dbReference type="RefSeq" id="WP_015758003.1">
    <property type="nucleotide sequence ID" value="NC_013216.1"/>
</dbReference>
<evidence type="ECO:0000313" key="11">
    <source>
        <dbReference type="Proteomes" id="UP000002217"/>
    </source>
</evidence>
<keyword evidence="8" id="KW-0800">Toxin</keyword>
<dbReference type="InterPro" id="IPR050556">
    <property type="entry name" value="Type_II_TA_system_RNase"/>
</dbReference>
<dbReference type="EC" id="3.1.-.-" evidence="8"/>
<evidence type="ECO:0000256" key="6">
    <source>
        <dbReference type="ARBA" id="ARBA00022842"/>
    </source>
</evidence>
<comment type="similarity">
    <text evidence="7 8">Belongs to the PINc/VapC protein family.</text>
</comment>
<name>C8W0P9_DESAS</name>